<dbReference type="PANTHER" id="PTHR37283">
    <property type="entry name" value="PH DOMAIN-CONTAINING PROTEIN YHR131C"/>
    <property type="match status" value="1"/>
</dbReference>
<feature type="compositionally biased region" description="Polar residues" evidence="1">
    <location>
        <begin position="21"/>
        <end position="37"/>
    </location>
</feature>
<dbReference type="PANTHER" id="PTHR37283:SF1">
    <property type="entry name" value="PH DOMAIN-CONTAINING PROTEIN YHR131C"/>
    <property type="match status" value="1"/>
</dbReference>
<evidence type="ECO:0000259" key="2">
    <source>
        <dbReference type="PROSITE" id="PS50003"/>
    </source>
</evidence>
<dbReference type="Pfam" id="PF15410">
    <property type="entry name" value="PH_9"/>
    <property type="match status" value="1"/>
</dbReference>
<dbReference type="EMBL" id="JAANIT010002351">
    <property type="protein sequence ID" value="KAG1536710.1"/>
    <property type="molecule type" value="Genomic_DNA"/>
</dbReference>
<sequence length="190" mass="21953">MIKQQSTHIKNKKGPMESSKRSSMSTTITNGSNNKSLTEGEEKPIITCDESLPKYSCSVHKVGIGHIKFEMNSIGKRPWRRPWRHVFMELRGTMLEIYEIKTYTPLYLPSFPSNYQQHHKYVHLISLSLARLQAIAATDYKKRSNVFRIKNSRVRLLIQVQTAAEMVSWMEKISAGNNIALDLDDRSHFK</sequence>
<dbReference type="SMART" id="SM00233">
    <property type="entry name" value="PH"/>
    <property type="match status" value="1"/>
</dbReference>
<evidence type="ECO:0000313" key="4">
    <source>
        <dbReference type="Proteomes" id="UP000717996"/>
    </source>
</evidence>
<dbReference type="OrthoDB" id="5865767at2759"/>
<feature type="region of interest" description="Disordered" evidence="1">
    <location>
        <begin position="1"/>
        <end position="42"/>
    </location>
</feature>
<dbReference type="Gene3D" id="2.30.29.30">
    <property type="entry name" value="Pleckstrin-homology domain (PH domain)/Phosphotyrosine-binding domain (PTB)"/>
    <property type="match status" value="1"/>
</dbReference>
<reference evidence="3" key="1">
    <citation type="journal article" date="2020" name="Microb. Genom.">
        <title>Genetic diversity of clinical and environmental Mucorales isolates obtained from an investigation of mucormycosis cases among solid organ transplant recipients.</title>
        <authorList>
            <person name="Nguyen M.H."/>
            <person name="Kaul D."/>
            <person name="Muto C."/>
            <person name="Cheng S.J."/>
            <person name="Richter R.A."/>
            <person name="Bruno V.M."/>
            <person name="Liu G."/>
            <person name="Beyhan S."/>
            <person name="Sundermann A.J."/>
            <person name="Mounaud S."/>
            <person name="Pasculle A.W."/>
            <person name="Nierman W.C."/>
            <person name="Driscoll E."/>
            <person name="Cumbie R."/>
            <person name="Clancy C.J."/>
            <person name="Dupont C.L."/>
        </authorList>
    </citation>
    <scope>NUCLEOTIDE SEQUENCE</scope>
    <source>
        <strain evidence="3">GL16</strain>
    </source>
</reference>
<dbReference type="InterPro" id="IPR001849">
    <property type="entry name" value="PH_domain"/>
</dbReference>
<comment type="caution">
    <text evidence="3">The sequence shown here is derived from an EMBL/GenBank/DDBJ whole genome shotgun (WGS) entry which is preliminary data.</text>
</comment>
<gene>
    <name evidence="3" type="ORF">G6F51_010811</name>
</gene>
<accession>A0A9P7C5V4</accession>
<evidence type="ECO:0000256" key="1">
    <source>
        <dbReference type="SAM" id="MobiDB-lite"/>
    </source>
</evidence>
<dbReference type="InterPro" id="IPR041681">
    <property type="entry name" value="PH_9"/>
</dbReference>
<protein>
    <recommendedName>
        <fullName evidence="2">PH domain-containing protein</fullName>
    </recommendedName>
</protein>
<feature type="domain" description="PH" evidence="2">
    <location>
        <begin position="60"/>
        <end position="178"/>
    </location>
</feature>
<organism evidence="3 4">
    <name type="scientific">Rhizopus oryzae</name>
    <name type="common">Mucormycosis agent</name>
    <name type="synonym">Rhizopus arrhizus var. delemar</name>
    <dbReference type="NCBI Taxonomy" id="64495"/>
    <lineage>
        <taxon>Eukaryota</taxon>
        <taxon>Fungi</taxon>
        <taxon>Fungi incertae sedis</taxon>
        <taxon>Mucoromycota</taxon>
        <taxon>Mucoromycotina</taxon>
        <taxon>Mucoromycetes</taxon>
        <taxon>Mucorales</taxon>
        <taxon>Mucorineae</taxon>
        <taxon>Rhizopodaceae</taxon>
        <taxon>Rhizopus</taxon>
    </lineage>
</organism>
<name>A0A9P7C5V4_RHIOR</name>
<evidence type="ECO:0000313" key="3">
    <source>
        <dbReference type="EMBL" id="KAG1536710.1"/>
    </source>
</evidence>
<dbReference type="InterPro" id="IPR011993">
    <property type="entry name" value="PH-like_dom_sf"/>
</dbReference>
<dbReference type="PROSITE" id="PS50003">
    <property type="entry name" value="PH_DOMAIN"/>
    <property type="match status" value="1"/>
</dbReference>
<dbReference type="AlphaFoldDB" id="A0A9P7C5V4"/>
<proteinExistence type="predicted"/>
<dbReference type="Proteomes" id="UP000717996">
    <property type="component" value="Unassembled WGS sequence"/>
</dbReference>
<dbReference type="SUPFAM" id="SSF50729">
    <property type="entry name" value="PH domain-like"/>
    <property type="match status" value="1"/>
</dbReference>